<gene>
    <name evidence="2" type="ORF">F3087_26765</name>
</gene>
<sequence>MAFAMLVGLAVFMGGILLAGSLFGLAWAVLDLLDRGRRKVRVSDIQDRLSHEKPIRPLSVEQALAEEPQHQECNAARCHKKRAINRTLAAQRRQKVVGRVDSAVCEPHTDVSPIERYPEWPIRSGQ</sequence>
<name>A0A5N0EDH9_9NOCA</name>
<evidence type="ECO:0000313" key="3">
    <source>
        <dbReference type="Proteomes" id="UP000323876"/>
    </source>
</evidence>
<keyword evidence="1" id="KW-0812">Transmembrane</keyword>
<protein>
    <submittedName>
        <fullName evidence="2">Uncharacterized protein</fullName>
    </submittedName>
</protein>
<dbReference type="RefSeq" id="WP_150404767.1">
    <property type="nucleotide sequence ID" value="NZ_VXLC01000014.1"/>
</dbReference>
<feature type="transmembrane region" description="Helical" evidence="1">
    <location>
        <begin position="6"/>
        <end position="30"/>
    </location>
</feature>
<organism evidence="2 3">
    <name type="scientific">Nocardia colli</name>
    <dbReference type="NCBI Taxonomy" id="2545717"/>
    <lineage>
        <taxon>Bacteria</taxon>
        <taxon>Bacillati</taxon>
        <taxon>Actinomycetota</taxon>
        <taxon>Actinomycetes</taxon>
        <taxon>Mycobacteriales</taxon>
        <taxon>Nocardiaceae</taxon>
        <taxon>Nocardia</taxon>
    </lineage>
</organism>
<accession>A0A5N0EDH9</accession>
<dbReference type="EMBL" id="VXLC01000014">
    <property type="protein sequence ID" value="KAA8886195.1"/>
    <property type="molecule type" value="Genomic_DNA"/>
</dbReference>
<evidence type="ECO:0000256" key="1">
    <source>
        <dbReference type="SAM" id="Phobius"/>
    </source>
</evidence>
<comment type="caution">
    <text evidence="2">The sequence shown here is derived from an EMBL/GenBank/DDBJ whole genome shotgun (WGS) entry which is preliminary data.</text>
</comment>
<evidence type="ECO:0000313" key="2">
    <source>
        <dbReference type="EMBL" id="KAA8886195.1"/>
    </source>
</evidence>
<keyword evidence="3" id="KW-1185">Reference proteome</keyword>
<reference evidence="2 3" key="1">
    <citation type="submission" date="2019-09" db="EMBL/GenBank/DDBJ databases">
        <authorList>
            <person name="Wang X."/>
        </authorList>
    </citation>
    <scope>NUCLEOTIDE SEQUENCE [LARGE SCALE GENOMIC DNA]</scope>
    <source>
        <strain evidence="2 3">CICC 11023</strain>
    </source>
</reference>
<keyword evidence="1" id="KW-1133">Transmembrane helix</keyword>
<dbReference type="AlphaFoldDB" id="A0A5N0EDH9"/>
<dbReference type="Proteomes" id="UP000323876">
    <property type="component" value="Unassembled WGS sequence"/>
</dbReference>
<proteinExistence type="predicted"/>
<keyword evidence="1" id="KW-0472">Membrane</keyword>